<dbReference type="AlphaFoldDB" id="A0A5B2VST4"/>
<comment type="caution">
    <text evidence="2">The sequence shown here is derived from an EMBL/GenBank/DDBJ whole genome shotgun (WGS) entry which is preliminary data.</text>
</comment>
<keyword evidence="1" id="KW-0812">Transmembrane</keyword>
<feature type="transmembrane region" description="Helical" evidence="1">
    <location>
        <begin position="64"/>
        <end position="83"/>
    </location>
</feature>
<evidence type="ECO:0000313" key="2">
    <source>
        <dbReference type="EMBL" id="KAA2241169.1"/>
    </source>
</evidence>
<name>A0A5B2VST4_9HYPH</name>
<evidence type="ECO:0000313" key="3">
    <source>
        <dbReference type="Proteomes" id="UP000323142"/>
    </source>
</evidence>
<keyword evidence="1" id="KW-1133">Transmembrane helix</keyword>
<gene>
    <name evidence="2" type="ORF">F0L46_05055</name>
</gene>
<protein>
    <submittedName>
        <fullName evidence="2">VanZ family protein</fullName>
    </submittedName>
</protein>
<dbReference type="EMBL" id="VUOA01000009">
    <property type="protein sequence ID" value="KAA2241169.1"/>
    <property type="molecule type" value="Genomic_DNA"/>
</dbReference>
<reference evidence="2 3" key="2">
    <citation type="submission" date="2019-09" db="EMBL/GenBank/DDBJ databases">
        <authorList>
            <person name="Jin C."/>
        </authorList>
    </citation>
    <scope>NUCLEOTIDE SEQUENCE [LARGE SCALE GENOMIC DNA]</scope>
    <source>
        <strain evidence="2 3">BN140002</strain>
    </source>
</reference>
<dbReference type="Proteomes" id="UP000323142">
    <property type="component" value="Unassembled WGS sequence"/>
</dbReference>
<dbReference type="OrthoDB" id="8101133at2"/>
<dbReference type="RefSeq" id="WP_149815950.1">
    <property type="nucleotide sequence ID" value="NZ_VUOA01000009.1"/>
</dbReference>
<keyword evidence="1" id="KW-0472">Membrane</keyword>
<reference evidence="2 3" key="1">
    <citation type="submission" date="2019-09" db="EMBL/GenBank/DDBJ databases">
        <title>Salinarimonas rosea gen. nov., sp. nov., a new member of the a-2 subgroup of the Proteobacteria.</title>
        <authorList>
            <person name="Liu J."/>
        </authorList>
    </citation>
    <scope>NUCLEOTIDE SEQUENCE [LARGE SCALE GENOMIC DNA]</scope>
    <source>
        <strain evidence="2 3">BN140002</strain>
    </source>
</reference>
<sequence>MRGMTLSRLARWLGWGTLLVIVLATLSPLHLRPTVASAAGVERLLAFAGCAAAFWLGYPRHRPAIVLGILLAAGLLEVTQNLLPDRHGRLVDALVKMLGAGMGFVAGFAVERVLRPGASR</sequence>
<feature type="transmembrane region" description="Helical" evidence="1">
    <location>
        <begin position="95"/>
        <end position="114"/>
    </location>
</feature>
<feature type="transmembrane region" description="Helical" evidence="1">
    <location>
        <begin position="12"/>
        <end position="29"/>
    </location>
</feature>
<keyword evidence="3" id="KW-1185">Reference proteome</keyword>
<evidence type="ECO:0000256" key="1">
    <source>
        <dbReference type="SAM" id="Phobius"/>
    </source>
</evidence>
<accession>A0A5B2VST4</accession>
<organism evidence="2 3">
    <name type="scientific">Salinarimonas soli</name>
    <dbReference type="NCBI Taxonomy" id="1638099"/>
    <lineage>
        <taxon>Bacteria</taxon>
        <taxon>Pseudomonadati</taxon>
        <taxon>Pseudomonadota</taxon>
        <taxon>Alphaproteobacteria</taxon>
        <taxon>Hyphomicrobiales</taxon>
        <taxon>Salinarimonadaceae</taxon>
        <taxon>Salinarimonas</taxon>
    </lineage>
</organism>
<proteinExistence type="predicted"/>
<feature type="transmembrane region" description="Helical" evidence="1">
    <location>
        <begin position="35"/>
        <end position="57"/>
    </location>
</feature>